<keyword evidence="3" id="KW-0804">Transcription</keyword>
<dbReference type="InterPro" id="IPR037923">
    <property type="entry name" value="HTH-like"/>
</dbReference>
<dbReference type="Pfam" id="PF02311">
    <property type="entry name" value="AraC_binding"/>
    <property type="match status" value="1"/>
</dbReference>
<dbReference type="Gene3D" id="1.10.10.60">
    <property type="entry name" value="Homeodomain-like"/>
    <property type="match status" value="2"/>
</dbReference>
<dbReference type="SUPFAM" id="SSF46689">
    <property type="entry name" value="Homeodomain-like"/>
    <property type="match status" value="2"/>
</dbReference>
<dbReference type="AlphaFoldDB" id="A0A7W5DQT0"/>
<dbReference type="SMART" id="SM00342">
    <property type="entry name" value="HTH_ARAC"/>
    <property type="match status" value="1"/>
</dbReference>
<dbReference type="InterPro" id="IPR018062">
    <property type="entry name" value="HTH_AraC-typ_CS"/>
</dbReference>
<evidence type="ECO:0000256" key="1">
    <source>
        <dbReference type="ARBA" id="ARBA00023015"/>
    </source>
</evidence>
<dbReference type="InterPro" id="IPR009057">
    <property type="entry name" value="Homeodomain-like_sf"/>
</dbReference>
<dbReference type="RefSeq" id="WP_183413139.1">
    <property type="nucleotide sequence ID" value="NZ_JACHYB010000001.1"/>
</dbReference>
<dbReference type="PROSITE" id="PS00041">
    <property type="entry name" value="HTH_ARAC_FAMILY_1"/>
    <property type="match status" value="1"/>
</dbReference>
<keyword evidence="6" id="KW-1185">Reference proteome</keyword>
<proteinExistence type="predicted"/>
<dbReference type="GO" id="GO:0003700">
    <property type="term" value="F:DNA-binding transcription factor activity"/>
    <property type="evidence" value="ECO:0007669"/>
    <property type="project" value="InterPro"/>
</dbReference>
<sequence length="296" mass="34225">MAKLKNGFLGERAIILPPTIIEELKKDTLGSLLYITDIGYYPKANYHFRKRTQDEANQFVLIYCIAGSGWFEIEGIKQKVNPEHFFILPKGKAHSYGCNTKDPWTIYWLHFDGEKAGFFSEGLDTPIHIAIQKDSRIEERLHLFEEIFTTLKNGYSKNNLDYSTAILFHFLGSLKFLGAYRDNFLANQNQTDMITETIHFMREHLYQKISLKEIADYVGLSVSHFASVFQKKTGYAPLNYFSQLKIQQACQFLDFSDMKISQISMTIGFSDPLYFSRVFSKTMGISPTEYRNKKKG</sequence>
<evidence type="ECO:0000313" key="6">
    <source>
        <dbReference type="Proteomes" id="UP000544222"/>
    </source>
</evidence>
<dbReference type="Gene3D" id="2.60.120.280">
    <property type="entry name" value="Regulatory protein AraC"/>
    <property type="match status" value="1"/>
</dbReference>
<evidence type="ECO:0000256" key="3">
    <source>
        <dbReference type="ARBA" id="ARBA00023163"/>
    </source>
</evidence>
<keyword evidence="1" id="KW-0805">Transcription regulation</keyword>
<dbReference type="Pfam" id="PF12833">
    <property type="entry name" value="HTH_18"/>
    <property type="match status" value="1"/>
</dbReference>
<keyword evidence="2 5" id="KW-0238">DNA-binding</keyword>
<dbReference type="InterPro" id="IPR003313">
    <property type="entry name" value="AraC-bd"/>
</dbReference>
<accession>A0A7W5DQT0</accession>
<dbReference type="SUPFAM" id="SSF51215">
    <property type="entry name" value="Regulatory protein AraC"/>
    <property type="match status" value="1"/>
</dbReference>
<dbReference type="InterPro" id="IPR018060">
    <property type="entry name" value="HTH_AraC"/>
</dbReference>
<gene>
    <name evidence="5" type="ORF">FHX64_001538</name>
</gene>
<comment type="caution">
    <text evidence="5">The sequence shown here is derived from an EMBL/GenBank/DDBJ whole genome shotgun (WGS) entry which is preliminary data.</text>
</comment>
<dbReference type="EMBL" id="JACHYB010000001">
    <property type="protein sequence ID" value="MBB3187375.1"/>
    <property type="molecule type" value="Genomic_DNA"/>
</dbReference>
<evidence type="ECO:0000256" key="2">
    <source>
        <dbReference type="ARBA" id="ARBA00023125"/>
    </source>
</evidence>
<dbReference type="PANTHER" id="PTHR43280">
    <property type="entry name" value="ARAC-FAMILY TRANSCRIPTIONAL REGULATOR"/>
    <property type="match status" value="1"/>
</dbReference>
<dbReference type="GO" id="GO:0043565">
    <property type="term" value="F:sequence-specific DNA binding"/>
    <property type="evidence" value="ECO:0007669"/>
    <property type="project" value="InterPro"/>
</dbReference>
<dbReference type="PANTHER" id="PTHR43280:SF30">
    <property type="entry name" value="MMSAB OPERON REGULATORY PROTEIN"/>
    <property type="match status" value="1"/>
</dbReference>
<evidence type="ECO:0000313" key="5">
    <source>
        <dbReference type="EMBL" id="MBB3187375.1"/>
    </source>
</evidence>
<dbReference type="InterPro" id="IPR020449">
    <property type="entry name" value="Tscrpt_reg_AraC-type_HTH"/>
</dbReference>
<dbReference type="PROSITE" id="PS01124">
    <property type="entry name" value="HTH_ARAC_FAMILY_2"/>
    <property type="match status" value="1"/>
</dbReference>
<reference evidence="5 6" key="1">
    <citation type="submission" date="2020-08" db="EMBL/GenBank/DDBJ databases">
        <title>Genomic Encyclopedia of Type Strains, Phase IV (KMG-IV): sequencing the most valuable type-strain genomes for metagenomic binning, comparative biology and taxonomic classification.</title>
        <authorList>
            <person name="Goeker M."/>
        </authorList>
    </citation>
    <scope>NUCLEOTIDE SEQUENCE [LARGE SCALE GENOMIC DNA]</scope>
    <source>
        <strain evidence="5 6">DSM 27471</strain>
    </source>
</reference>
<dbReference type="Proteomes" id="UP000544222">
    <property type="component" value="Unassembled WGS sequence"/>
</dbReference>
<protein>
    <submittedName>
        <fullName evidence="5">AraC-like DNA-binding protein</fullName>
    </submittedName>
</protein>
<evidence type="ECO:0000259" key="4">
    <source>
        <dbReference type="PROSITE" id="PS01124"/>
    </source>
</evidence>
<organism evidence="5 6">
    <name type="scientific">Microbacter margulisiae</name>
    <dbReference type="NCBI Taxonomy" id="1350067"/>
    <lineage>
        <taxon>Bacteria</taxon>
        <taxon>Pseudomonadati</taxon>
        <taxon>Bacteroidota</taxon>
        <taxon>Bacteroidia</taxon>
        <taxon>Bacteroidales</taxon>
        <taxon>Porphyromonadaceae</taxon>
        <taxon>Microbacter</taxon>
    </lineage>
</organism>
<name>A0A7W5DQT0_9PORP</name>
<dbReference type="CDD" id="cd06986">
    <property type="entry name" value="cupin_MmsR-like_N"/>
    <property type="match status" value="1"/>
</dbReference>
<feature type="domain" description="HTH araC/xylS-type" evidence="4">
    <location>
        <begin position="195"/>
        <end position="293"/>
    </location>
</feature>
<dbReference type="PRINTS" id="PR00032">
    <property type="entry name" value="HTHARAC"/>
</dbReference>